<accession>A0ABT6N0V9</accession>
<sequence length="125" mass="14158">MNSFACTLPMPPSVNNMFATYNGRRIISREYKAWRLLAGKKIGEAWLSQGQPTFDRHLSLTIHIGLNYKGDISNRIKGIEDALGESIPGFPDDRYIERIEIERVREIEGARILVQQMAPRAAEAV</sequence>
<evidence type="ECO:0000313" key="2">
    <source>
        <dbReference type="Proteomes" id="UP001160625"/>
    </source>
</evidence>
<gene>
    <name evidence="1" type="ORF">QGN17_09385</name>
</gene>
<dbReference type="Gene3D" id="3.30.1330.70">
    <property type="entry name" value="Holliday junction resolvase RusA"/>
    <property type="match status" value="1"/>
</dbReference>
<dbReference type="InterPro" id="IPR008822">
    <property type="entry name" value="Endonuclease_RusA-like"/>
</dbReference>
<keyword evidence="2" id="KW-1185">Reference proteome</keyword>
<comment type="caution">
    <text evidence="1">The sequence shown here is derived from an EMBL/GenBank/DDBJ whole genome shotgun (WGS) entry which is preliminary data.</text>
</comment>
<proteinExistence type="predicted"/>
<evidence type="ECO:0000313" key="1">
    <source>
        <dbReference type="EMBL" id="MDH7638941.1"/>
    </source>
</evidence>
<name>A0ABT6N0V9_9SPHN</name>
<dbReference type="Pfam" id="PF05866">
    <property type="entry name" value="RusA"/>
    <property type="match status" value="1"/>
</dbReference>
<dbReference type="Proteomes" id="UP001160625">
    <property type="component" value="Unassembled WGS sequence"/>
</dbReference>
<reference evidence="1" key="1">
    <citation type="submission" date="2023-04" db="EMBL/GenBank/DDBJ databases">
        <title>Sphingomonas sp. MAHUQ-71 isolated from rice field.</title>
        <authorList>
            <person name="Huq M.A."/>
        </authorList>
    </citation>
    <scope>NUCLEOTIDE SEQUENCE</scope>
    <source>
        <strain evidence="1">MAHUQ-71</strain>
    </source>
</reference>
<dbReference type="RefSeq" id="WP_281044213.1">
    <property type="nucleotide sequence ID" value="NZ_JARYGZ010000001.1"/>
</dbReference>
<dbReference type="InterPro" id="IPR036614">
    <property type="entry name" value="RusA-like_sf"/>
</dbReference>
<dbReference type="SUPFAM" id="SSF103084">
    <property type="entry name" value="Holliday junction resolvase RusA"/>
    <property type="match status" value="1"/>
</dbReference>
<organism evidence="1 2">
    <name type="scientific">Sphingomonas oryzagri</name>
    <dbReference type="NCBI Taxonomy" id="3042314"/>
    <lineage>
        <taxon>Bacteria</taxon>
        <taxon>Pseudomonadati</taxon>
        <taxon>Pseudomonadota</taxon>
        <taxon>Alphaproteobacteria</taxon>
        <taxon>Sphingomonadales</taxon>
        <taxon>Sphingomonadaceae</taxon>
        <taxon>Sphingomonas</taxon>
    </lineage>
</organism>
<dbReference type="EMBL" id="JARYGZ010000001">
    <property type="protein sequence ID" value="MDH7638941.1"/>
    <property type="molecule type" value="Genomic_DNA"/>
</dbReference>
<protein>
    <submittedName>
        <fullName evidence="1">RusA family crossover junction endodeoxyribonuclease</fullName>
    </submittedName>
</protein>